<dbReference type="InterPro" id="IPR037069">
    <property type="entry name" value="AcylCoA_DH/ox_N_sf"/>
</dbReference>
<evidence type="ECO:0000259" key="7">
    <source>
        <dbReference type="Pfam" id="PF00441"/>
    </source>
</evidence>
<sequence>MAHSSIDPDTRRAIMDSVDRFCRDRLAPAAQAIDDAAVFPMELYKEFAALGIFSLWVPEEDGGSGVDLIGPLKISERLARHNIAFAISVSNCGDCIGPLVAAGGRHVKEQYLDRIVDGEIVPAFCLSEPAGGSDVAAMTTTARRDGSNYVLNGRKMWITSAPVAGVFIVFAKTDPNAGHKGITAFVVPRETPGLSVGPTERLLGLHSSPTAEVSFDNVVVPEEARLGDEGSGFRLAMITMDEARVNIACCALGAAAAAVEEAVRYSRERKQFGKPIIEHQGLGFIVADLVTGLANVRALVSNAVQALESGRDRRPGIYAAMAKQVATDFAMDAAVKAAQVLGGYGLTRSYVTSRLIRDCKALQIFEGTNEIQKWIISREVAKNGLDILEMDDLLP</sequence>
<dbReference type="Gene3D" id="1.20.140.10">
    <property type="entry name" value="Butyryl-CoA Dehydrogenase, subunit A, domain 3"/>
    <property type="match status" value="1"/>
</dbReference>
<comment type="similarity">
    <text evidence="2 6">Belongs to the acyl-CoA dehydrogenase family.</text>
</comment>
<dbReference type="InterPro" id="IPR013786">
    <property type="entry name" value="AcylCoA_DH/ox_N"/>
</dbReference>
<evidence type="ECO:0000256" key="5">
    <source>
        <dbReference type="ARBA" id="ARBA00023002"/>
    </source>
</evidence>
<dbReference type="GO" id="GO:0050660">
    <property type="term" value="F:flavin adenine dinucleotide binding"/>
    <property type="evidence" value="ECO:0007669"/>
    <property type="project" value="InterPro"/>
</dbReference>
<dbReference type="Pfam" id="PF02771">
    <property type="entry name" value="Acyl-CoA_dh_N"/>
    <property type="match status" value="1"/>
</dbReference>
<evidence type="ECO:0000256" key="6">
    <source>
        <dbReference type="RuleBase" id="RU362125"/>
    </source>
</evidence>
<keyword evidence="11" id="KW-1185">Reference proteome</keyword>
<dbReference type="InterPro" id="IPR006089">
    <property type="entry name" value="Acyl-CoA_DH_CS"/>
</dbReference>
<dbReference type="PROSITE" id="PS00072">
    <property type="entry name" value="ACYL_COA_DH_1"/>
    <property type="match status" value="1"/>
</dbReference>
<evidence type="ECO:0008006" key="12">
    <source>
        <dbReference type="Google" id="ProtNLM"/>
    </source>
</evidence>
<dbReference type="PANTHER" id="PTHR43884:SF12">
    <property type="entry name" value="ISOVALERYL-COA DEHYDROGENASE, MITOCHONDRIAL-RELATED"/>
    <property type="match status" value="1"/>
</dbReference>
<evidence type="ECO:0000256" key="4">
    <source>
        <dbReference type="ARBA" id="ARBA00022827"/>
    </source>
</evidence>
<dbReference type="SUPFAM" id="SSF47203">
    <property type="entry name" value="Acyl-CoA dehydrogenase C-terminal domain-like"/>
    <property type="match status" value="1"/>
</dbReference>
<evidence type="ECO:0000256" key="3">
    <source>
        <dbReference type="ARBA" id="ARBA00022630"/>
    </source>
</evidence>
<gene>
    <name evidence="10" type="ORF">AS026_02630</name>
</gene>
<dbReference type="PANTHER" id="PTHR43884">
    <property type="entry name" value="ACYL-COA DEHYDROGENASE"/>
    <property type="match status" value="1"/>
</dbReference>
<reference evidence="10 11" key="1">
    <citation type="submission" date="2015-11" db="EMBL/GenBank/DDBJ databases">
        <title>Draft Genome Sequence of the Strain BR 10423 (Rhizobium sp.) isolated from nodules of Mimosa pudica.</title>
        <authorList>
            <person name="Barauna A.C."/>
            <person name="Zilli J.E."/>
            <person name="Simoes-Araujo J.L."/>
            <person name="Reis V.M."/>
            <person name="James E.K."/>
            <person name="Reis F.B.Jr."/>
            <person name="Rouws L.F."/>
            <person name="Passos S.R."/>
            <person name="Gois S.R."/>
        </authorList>
    </citation>
    <scope>NUCLEOTIDE SEQUENCE [LARGE SCALE GENOMIC DNA]</scope>
    <source>
        <strain evidence="10 11">BR10423</strain>
    </source>
</reference>
<dbReference type="FunFam" id="1.20.140.10:FF:000011">
    <property type="entry name" value="Medium-chain specific acyl-CoA dehydrogenase, mitochondrial"/>
    <property type="match status" value="1"/>
</dbReference>
<accession>A0A109JSL0</accession>
<dbReference type="InterPro" id="IPR006091">
    <property type="entry name" value="Acyl-CoA_Oxase/DH_mid-dom"/>
</dbReference>
<dbReference type="Gene3D" id="2.40.110.10">
    <property type="entry name" value="Butyryl-CoA Dehydrogenase, subunit A, domain 2"/>
    <property type="match status" value="1"/>
</dbReference>
<feature type="domain" description="Acyl-CoA oxidase/dehydrogenase middle" evidence="8">
    <location>
        <begin position="123"/>
        <end position="218"/>
    </location>
</feature>
<comment type="caution">
    <text evidence="10">The sequence shown here is derived from an EMBL/GenBank/DDBJ whole genome shotgun (WGS) entry which is preliminary data.</text>
</comment>
<dbReference type="Pfam" id="PF00441">
    <property type="entry name" value="Acyl-CoA_dh_1"/>
    <property type="match status" value="1"/>
</dbReference>
<dbReference type="InterPro" id="IPR036250">
    <property type="entry name" value="AcylCo_DH-like_C"/>
</dbReference>
<evidence type="ECO:0000256" key="2">
    <source>
        <dbReference type="ARBA" id="ARBA00009347"/>
    </source>
</evidence>
<dbReference type="InterPro" id="IPR009100">
    <property type="entry name" value="AcylCoA_DH/oxidase_NM_dom_sf"/>
</dbReference>
<dbReference type="Pfam" id="PF02770">
    <property type="entry name" value="Acyl-CoA_dh_M"/>
    <property type="match status" value="1"/>
</dbReference>
<dbReference type="AlphaFoldDB" id="A0A109JSL0"/>
<feature type="domain" description="Acyl-CoA dehydrogenase/oxidase N-terminal" evidence="9">
    <location>
        <begin position="9"/>
        <end position="119"/>
    </location>
</feature>
<feature type="domain" description="Acyl-CoA dehydrogenase/oxidase C-terminal" evidence="7">
    <location>
        <begin position="230"/>
        <end position="380"/>
    </location>
</feature>
<dbReference type="FunFam" id="2.40.110.10:FF:000001">
    <property type="entry name" value="Acyl-CoA dehydrogenase, mitochondrial"/>
    <property type="match status" value="1"/>
</dbReference>
<name>A0A109JSL0_9HYPH</name>
<dbReference type="Proteomes" id="UP000068164">
    <property type="component" value="Unassembled WGS sequence"/>
</dbReference>
<dbReference type="PIRSF" id="PIRSF016578">
    <property type="entry name" value="HsaA"/>
    <property type="match status" value="1"/>
</dbReference>
<organism evidence="10 11">
    <name type="scientific">Rhizobium altiplani</name>
    <dbReference type="NCBI Taxonomy" id="1864509"/>
    <lineage>
        <taxon>Bacteria</taxon>
        <taxon>Pseudomonadati</taxon>
        <taxon>Pseudomonadota</taxon>
        <taxon>Alphaproteobacteria</taxon>
        <taxon>Hyphomicrobiales</taxon>
        <taxon>Rhizobiaceae</taxon>
        <taxon>Rhizobium/Agrobacterium group</taxon>
        <taxon>Rhizobium</taxon>
    </lineage>
</organism>
<evidence type="ECO:0000313" key="10">
    <source>
        <dbReference type="EMBL" id="KWV54180.1"/>
    </source>
</evidence>
<dbReference type="InterPro" id="IPR046373">
    <property type="entry name" value="Acyl-CoA_Oxase/DH_mid-dom_sf"/>
</dbReference>
<dbReference type="EMBL" id="LNCD01000062">
    <property type="protein sequence ID" value="KWV54180.1"/>
    <property type="molecule type" value="Genomic_DNA"/>
</dbReference>
<dbReference type="GO" id="GO:0003995">
    <property type="term" value="F:acyl-CoA dehydrogenase activity"/>
    <property type="evidence" value="ECO:0007669"/>
    <property type="project" value="InterPro"/>
</dbReference>
<evidence type="ECO:0000256" key="1">
    <source>
        <dbReference type="ARBA" id="ARBA00001974"/>
    </source>
</evidence>
<dbReference type="InterPro" id="IPR009075">
    <property type="entry name" value="AcylCo_DH/oxidase_C"/>
</dbReference>
<dbReference type="SUPFAM" id="SSF56645">
    <property type="entry name" value="Acyl-CoA dehydrogenase NM domain-like"/>
    <property type="match status" value="1"/>
</dbReference>
<keyword evidence="4 6" id="KW-0274">FAD</keyword>
<protein>
    <recommendedName>
        <fullName evidence="12">Acyl-CoA dehydrogenase</fullName>
    </recommendedName>
</protein>
<keyword evidence="5 6" id="KW-0560">Oxidoreductase</keyword>
<proteinExistence type="inferred from homology"/>
<keyword evidence="3 6" id="KW-0285">Flavoprotein</keyword>
<comment type="cofactor">
    <cofactor evidence="1 6">
        <name>FAD</name>
        <dbReference type="ChEBI" id="CHEBI:57692"/>
    </cofactor>
</comment>
<evidence type="ECO:0000313" key="11">
    <source>
        <dbReference type="Proteomes" id="UP000068164"/>
    </source>
</evidence>
<dbReference type="Gene3D" id="1.10.540.10">
    <property type="entry name" value="Acyl-CoA dehydrogenase/oxidase, N-terminal domain"/>
    <property type="match status" value="1"/>
</dbReference>
<evidence type="ECO:0000259" key="8">
    <source>
        <dbReference type="Pfam" id="PF02770"/>
    </source>
</evidence>
<dbReference type="RefSeq" id="WP_062369844.1">
    <property type="nucleotide sequence ID" value="NZ_LNCD01000062.1"/>
</dbReference>
<dbReference type="OrthoDB" id="9775090at2"/>
<evidence type="ECO:0000259" key="9">
    <source>
        <dbReference type="Pfam" id="PF02771"/>
    </source>
</evidence>